<comment type="similarity">
    <text evidence="6">Belongs to the RnpA family.</text>
</comment>
<dbReference type="PANTHER" id="PTHR33992">
    <property type="entry name" value="RIBONUCLEASE P PROTEIN COMPONENT"/>
    <property type="match status" value="1"/>
</dbReference>
<keyword evidence="3 6" id="KW-0255">Endonuclease</keyword>
<evidence type="ECO:0000256" key="1">
    <source>
        <dbReference type="ARBA" id="ARBA00022694"/>
    </source>
</evidence>
<protein>
    <recommendedName>
        <fullName evidence="6 7">Ribonuclease P protein component</fullName>
        <shortName evidence="6">RNase P protein</shortName>
        <shortName evidence="6">RNaseP protein</shortName>
        <ecNumber evidence="6 7">3.1.26.5</ecNumber>
    </recommendedName>
    <alternativeName>
        <fullName evidence="6">Protein C5</fullName>
    </alternativeName>
</protein>
<comment type="function">
    <text evidence="6">RNaseP catalyzes the removal of the 5'-leader sequence from pre-tRNA to produce the mature 5'-terminus. It can also cleave other RNA substrates such as 4.5S RNA. The protein component plays an auxiliary but essential role in vivo by binding to the 5'-leader sequence and broadening the substrate specificity of the ribozyme.</text>
</comment>
<dbReference type="RefSeq" id="WP_349246782.1">
    <property type="nucleotide sequence ID" value="NZ_JASCXX010000034.1"/>
</dbReference>
<accession>A0AAW6U387</accession>
<evidence type="ECO:0000256" key="6">
    <source>
        <dbReference type="HAMAP-Rule" id="MF_00227"/>
    </source>
</evidence>
<evidence type="ECO:0000256" key="8">
    <source>
        <dbReference type="SAM" id="MobiDB-lite"/>
    </source>
</evidence>
<dbReference type="AlphaFoldDB" id="A0AAW6U387"/>
<dbReference type="InterPro" id="IPR020568">
    <property type="entry name" value="Ribosomal_Su5_D2-typ_SF"/>
</dbReference>
<dbReference type="PANTHER" id="PTHR33992:SF1">
    <property type="entry name" value="RIBONUCLEASE P PROTEIN COMPONENT"/>
    <property type="match status" value="1"/>
</dbReference>
<evidence type="ECO:0000256" key="3">
    <source>
        <dbReference type="ARBA" id="ARBA00022759"/>
    </source>
</evidence>
<dbReference type="GO" id="GO:0042781">
    <property type="term" value="F:3'-tRNA processing endoribonuclease activity"/>
    <property type="evidence" value="ECO:0007669"/>
    <property type="project" value="TreeGrafter"/>
</dbReference>
<dbReference type="GO" id="GO:0001682">
    <property type="term" value="P:tRNA 5'-leader removal"/>
    <property type="evidence" value="ECO:0007669"/>
    <property type="project" value="UniProtKB-UniRule"/>
</dbReference>
<evidence type="ECO:0000256" key="5">
    <source>
        <dbReference type="ARBA" id="ARBA00022884"/>
    </source>
</evidence>
<keyword evidence="5 6" id="KW-0694">RNA-binding</keyword>
<dbReference type="Proteomes" id="UP001431776">
    <property type="component" value="Unassembled WGS sequence"/>
</dbReference>
<dbReference type="Gene3D" id="3.30.230.10">
    <property type="match status" value="1"/>
</dbReference>
<dbReference type="EC" id="3.1.26.5" evidence="6 7"/>
<dbReference type="GO" id="GO:0004526">
    <property type="term" value="F:ribonuclease P activity"/>
    <property type="evidence" value="ECO:0007669"/>
    <property type="project" value="UniProtKB-UniRule"/>
</dbReference>
<evidence type="ECO:0000256" key="7">
    <source>
        <dbReference type="NCBIfam" id="TIGR00188"/>
    </source>
</evidence>
<comment type="catalytic activity">
    <reaction evidence="6">
        <text>Endonucleolytic cleavage of RNA, removing 5'-extranucleotides from tRNA precursor.</text>
        <dbReference type="EC" id="3.1.26.5"/>
    </reaction>
</comment>
<comment type="subunit">
    <text evidence="6">Consists of a catalytic RNA component (M1 or rnpB) and a protein subunit.</text>
</comment>
<dbReference type="GO" id="GO:0030677">
    <property type="term" value="C:ribonuclease P complex"/>
    <property type="evidence" value="ECO:0007669"/>
    <property type="project" value="TreeGrafter"/>
</dbReference>
<keyword evidence="1 6" id="KW-0819">tRNA processing</keyword>
<dbReference type="NCBIfam" id="TIGR00188">
    <property type="entry name" value="rnpA"/>
    <property type="match status" value="1"/>
</dbReference>
<feature type="region of interest" description="Disordered" evidence="8">
    <location>
        <begin position="127"/>
        <end position="147"/>
    </location>
</feature>
<dbReference type="InterPro" id="IPR000100">
    <property type="entry name" value="RNase_P"/>
</dbReference>
<dbReference type="EMBL" id="JASCXX010000034">
    <property type="protein sequence ID" value="MDI6451375.1"/>
    <property type="molecule type" value="Genomic_DNA"/>
</dbReference>
<evidence type="ECO:0000313" key="9">
    <source>
        <dbReference type="EMBL" id="MDI6451375.1"/>
    </source>
</evidence>
<comment type="caution">
    <text evidence="9">The sequence shown here is derived from an EMBL/GenBank/DDBJ whole genome shotgun (WGS) entry which is preliminary data.</text>
</comment>
<dbReference type="GO" id="GO:0000049">
    <property type="term" value="F:tRNA binding"/>
    <property type="evidence" value="ECO:0007669"/>
    <property type="project" value="UniProtKB-UniRule"/>
</dbReference>
<name>A0AAW6U387_9BACT</name>
<keyword evidence="4 6" id="KW-0378">Hydrolase</keyword>
<keyword evidence="2 6" id="KW-0540">Nuclease</keyword>
<dbReference type="HAMAP" id="MF_00227">
    <property type="entry name" value="RNase_P"/>
    <property type="match status" value="1"/>
</dbReference>
<sequence length="147" mass="16345">MKLPKNRRLVSNRQFKAVLDRRRRAGDALLTLWVAENRCGHARLGVSVGKSCGNAVVRNRLKRLLREAFRLSQEQVPSGHDCVLMISANMARRLKHPTHGPQAVRSMTLAQVQTSFISLVKAVFETGPADPQSRGDKHSHATTGRTT</sequence>
<evidence type="ECO:0000313" key="10">
    <source>
        <dbReference type="Proteomes" id="UP001431776"/>
    </source>
</evidence>
<keyword evidence="10" id="KW-1185">Reference proteome</keyword>
<dbReference type="InterPro" id="IPR014721">
    <property type="entry name" value="Ribsml_uS5_D2-typ_fold_subgr"/>
</dbReference>
<dbReference type="Pfam" id="PF00825">
    <property type="entry name" value="Ribonuclease_P"/>
    <property type="match status" value="1"/>
</dbReference>
<evidence type="ECO:0000256" key="2">
    <source>
        <dbReference type="ARBA" id="ARBA00022722"/>
    </source>
</evidence>
<dbReference type="SUPFAM" id="SSF54211">
    <property type="entry name" value="Ribosomal protein S5 domain 2-like"/>
    <property type="match status" value="1"/>
</dbReference>
<evidence type="ECO:0000256" key="4">
    <source>
        <dbReference type="ARBA" id="ARBA00022801"/>
    </source>
</evidence>
<organism evidence="9 10">
    <name type="scientific">Anaerobaca lacustris</name>
    <dbReference type="NCBI Taxonomy" id="3044600"/>
    <lineage>
        <taxon>Bacteria</taxon>
        <taxon>Pseudomonadati</taxon>
        <taxon>Planctomycetota</taxon>
        <taxon>Phycisphaerae</taxon>
        <taxon>Sedimentisphaerales</taxon>
        <taxon>Anaerobacaceae</taxon>
        <taxon>Anaerobaca</taxon>
    </lineage>
</organism>
<gene>
    <name evidence="6 9" type="primary">rnpA</name>
    <name evidence="9" type="ORF">QJ522_20100</name>
</gene>
<reference evidence="9" key="1">
    <citation type="submission" date="2023-05" db="EMBL/GenBank/DDBJ databases">
        <title>Anaerotaeda fermentans gen. nov., sp. nov., a novel anaerobic planctomycete of the new family within the order Sedimentisphaerales isolated from Taman Peninsula, Russia.</title>
        <authorList>
            <person name="Khomyakova M.A."/>
            <person name="Merkel A.Y."/>
            <person name="Slobodkin A.I."/>
        </authorList>
    </citation>
    <scope>NUCLEOTIDE SEQUENCE</scope>
    <source>
        <strain evidence="9">M17dextr</strain>
    </source>
</reference>
<proteinExistence type="inferred from homology"/>